<evidence type="ECO:0000256" key="1">
    <source>
        <dbReference type="SAM" id="MobiDB-lite"/>
    </source>
</evidence>
<dbReference type="Proteomes" id="UP000185984">
    <property type="component" value="Unassembled WGS sequence"/>
</dbReference>
<accession>A0A1U7HL08</accession>
<feature type="compositionally biased region" description="Basic and acidic residues" evidence="1">
    <location>
        <begin position="67"/>
        <end position="79"/>
    </location>
</feature>
<comment type="caution">
    <text evidence="2">The sequence shown here is derived from an EMBL/GenBank/DDBJ whole genome shotgun (WGS) entry which is preliminary data.</text>
</comment>
<name>A0A1U7HL08_9CHRO</name>
<dbReference type="InterPro" id="IPR017642">
    <property type="entry name" value="DNA_S_mod_DndB"/>
</dbReference>
<dbReference type="RefSeq" id="WP_073550505.1">
    <property type="nucleotide sequence ID" value="NZ_CAWMVK010000005.1"/>
</dbReference>
<proteinExistence type="predicted"/>
<keyword evidence="3" id="KW-1185">Reference proteome</keyword>
<organism evidence="2 3">
    <name type="scientific">Chroogloeocystis siderophila 5.2 s.c.1</name>
    <dbReference type="NCBI Taxonomy" id="247279"/>
    <lineage>
        <taxon>Bacteria</taxon>
        <taxon>Bacillati</taxon>
        <taxon>Cyanobacteriota</taxon>
        <taxon>Cyanophyceae</taxon>
        <taxon>Oscillatoriophycideae</taxon>
        <taxon>Chroococcales</taxon>
        <taxon>Chroococcaceae</taxon>
        <taxon>Chroogloeocystis</taxon>
    </lineage>
</organism>
<reference evidence="2 3" key="1">
    <citation type="submission" date="2016-11" db="EMBL/GenBank/DDBJ databases">
        <title>Draft Genome Sequences of Nine Cyanobacterial Strains from Diverse Habitats.</title>
        <authorList>
            <person name="Zhu T."/>
            <person name="Hou S."/>
            <person name="Lu X."/>
            <person name="Hess W.R."/>
        </authorList>
    </citation>
    <scope>NUCLEOTIDE SEQUENCE [LARGE SCALE GENOMIC DNA]</scope>
    <source>
        <strain evidence="2 3">5.2 s.c.1</strain>
    </source>
</reference>
<evidence type="ECO:0000313" key="3">
    <source>
        <dbReference type="Proteomes" id="UP000185984"/>
    </source>
</evidence>
<dbReference type="STRING" id="247279.NIES1031_15910"/>
<feature type="region of interest" description="Disordered" evidence="1">
    <location>
        <begin position="58"/>
        <end position="79"/>
    </location>
</feature>
<dbReference type="EMBL" id="MRCC01000013">
    <property type="protein sequence ID" value="OKH24276.1"/>
    <property type="molecule type" value="Genomic_DNA"/>
</dbReference>
<dbReference type="Pfam" id="PF14072">
    <property type="entry name" value="DndB"/>
    <property type="match status" value="1"/>
</dbReference>
<evidence type="ECO:0008006" key="4">
    <source>
        <dbReference type="Google" id="ProtNLM"/>
    </source>
</evidence>
<dbReference type="OrthoDB" id="3524978at2"/>
<evidence type="ECO:0000313" key="2">
    <source>
        <dbReference type="EMBL" id="OKH24276.1"/>
    </source>
</evidence>
<gene>
    <name evidence="2" type="ORF">NIES1031_15910</name>
</gene>
<dbReference type="CDD" id="cd16412">
    <property type="entry name" value="dndB"/>
    <property type="match status" value="1"/>
</dbReference>
<protein>
    <recommendedName>
        <fullName evidence="4">DGQHR domain-containing protein</fullName>
    </recommendedName>
</protein>
<sequence length="394" mass="44891">MVEAPEDINHQRLDLLLEPYFSKYHRERCYPGLIFQQGKRKMVQINVPARDLPILLQAMPSTDNDPDSGKNRPEVKGHAEEIKTYVVERTKANRPWVLGTITTNVDEHNIIVHELGRGLCIVVIPNKVKLDITDGQHRKSAIQELVLGNESHLIGDDDFPITLILEADKHQCQIDFKDMAQTRPLNKSLLLSFGEYSGRVGITKELINRVSMFQDKTEKIKSNPATKSKLIYTTNYVARFVSCVFANDPADELKNYEVEAVSGSLAECLNQFFLECHHTRYIVEKAHQNLTVDDISRFKEECLLGVSAGLEVLGRLLYHTYAQEDNYFNQTKISQLAQLDWSRENELWRDNIVRIDLKPKNPAKPYKVSFGGSAIAAAVNTVKVKLGWIKFINN</sequence>
<dbReference type="AlphaFoldDB" id="A0A1U7HL08"/>